<keyword evidence="4" id="KW-0677">Repeat</keyword>
<dbReference type="GO" id="GO:0043161">
    <property type="term" value="P:proteasome-mediated ubiquitin-dependent protein catabolic process"/>
    <property type="evidence" value="ECO:0007669"/>
    <property type="project" value="TreeGrafter"/>
</dbReference>
<evidence type="ECO:0000256" key="6">
    <source>
        <dbReference type="SAM" id="MobiDB-lite"/>
    </source>
</evidence>
<dbReference type="GO" id="GO:0051087">
    <property type="term" value="F:protein-folding chaperone binding"/>
    <property type="evidence" value="ECO:0007669"/>
    <property type="project" value="TreeGrafter"/>
</dbReference>
<dbReference type="InterPro" id="IPR003613">
    <property type="entry name" value="Ubox_domain"/>
</dbReference>
<dbReference type="PROSITE" id="PS51698">
    <property type="entry name" value="U_BOX"/>
    <property type="match status" value="1"/>
</dbReference>
<accession>A0A6C0H399</accession>
<sequence length="440" mass="51189">MEIDYFLPKKSSSCKYYYVDKTTGKSQWGSKKWGSKRLSKEWIRLNHNGKSIYKYIGNLLPLTCSLAYSPKYLNGPEFKIFLMSFEDLDEEDEKQQAEACRRLNLFKKVASLLNLRTESICDESLEFLAKKAKILPQTIIDFIEQRERKQLGKRAILTPFSTIKRTDGSFSSERSIRELCGVNMREAEASKAMAEIDEELSCPITGTIFKDPFTCSSGHTFERSAIETHLQVSGKKCPKTRMKITNRIIPNYALRNVLEKFVEKYEHQRGDIWKPIVKACLEFKNFSGILNEPEDVIVPESDSDESESESESESDMEQQYLDMREQEREREIEENQTGRTADQIRAFMNDYGNLNGEDIPEFIAQSRDSSYAHAIRENSLRYNELGRTAEEIRAYMINRGRGIEFIQDIPEFIAQSRNSSYRHTDIEVNRRYIELQRRNG</sequence>
<dbReference type="GO" id="GO:0045862">
    <property type="term" value="P:positive regulation of proteolysis"/>
    <property type="evidence" value="ECO:0007669"/>
    <property type="project" value="TreeGrafter"/>
</dbReference>
<evidence type="ECO:0000259" key="7">
    <source>
        <dbReference type="PROSITE" id="PS51698"/>
    </source>
</evidence>
<dbReference type="SUPFAM" id="SSF57850">
    <property type="entry name" value="RING/U-box"/>
    <property type="match status" value="1"/>
</dbReference>
<dbReference type="EC" id="2.3.2.27" evidence="2"/>
<evidence type="ECO:0000313" key="8">
    <source>
        <dbReference type="EMBL" id="QHT74860.1"/>
    </source>
</evidence>
<keyword evidence="5" id="KW-0833">Ubl conjugation pathway</keyword>
<evidence type="ECO:0000256" key="3">
    <source>
        <dbReference type="ARBA" id="ARBA00022679"/>
    </source>
</evidence>
<name>A0A6C0H399_9ZZZZ</name>
<dbReference type="Pfam" id="PF04564">
    <property type="entry name" value="U-box"/>
    <property type="match status" value="1"/>
</dbReference>
<protein>
    <recommendedName>
        <fullName evidence="2">RING-type E3 ubiquitin transferase</fullName>
        <ecNumber evidence="2">2.3.2.27</ecNumber>
    </recommendedName>
</protein>
<dbReference type="GO" id="GO:0006515">
    <property type="term" value="P:protein quality control for misfolded or incompletely synthesized proteins"/>
    <property type="evidence" value="ECO:0007669"/>
    <property type="project" value="TreeGrafter"/>
</dbReference>
<dbReference type="AlphaFoldDB" id="A0A6C0H399"/>
<evidence type="ECO:0000256" key="2">
    <source>
        <dbReference type="ARBA" id="ARBA00012483"/>
    </source>
</evidence>
<feature type="domain" description="U-box" evidence="7">
    <location>
        <begin position="195"/>
        <end position="268"/>
    </location>
</feature>
<proteinExistence type="predicted"/>
<dbReference type="InterPro" id="IPR013083">
    <property type="entry name" value="Znf_RING/FYVE/PHD"/>
</dbReference>
<keyword evidence="3" id="KW-0808">Transferase</keyword>
<dbReference type="GO" id="GO:0005737">
    <property type="term" value="C:cytoplasm"/>
    <property type="evidence" value="ECO:0007669"/>
    <property type="project" value="TreeGrafter"/>
</dbReference>
<feature type="compositionally biased region" description="Basic and acidic residues" evidence="6">
    <location>
        <begin position="322"/>
        <end position="333"/>
    </location>
</feature>
<dbReference type="SMART" id="SM00504">
    <property type="entry name" value="Ubox"/>
    <property type="match status" value="1"/>
</dbReference>
<evidence type="ECO:0000256" key="5">
    <source>
        <dbReference type="ARBA" id="ARBA00022786"/>
    </source>
</evidence>
<dbReference type="GO" id="GO:0000209">
    <property type="term" value="P:protein polyubiquitination"/>
    <property type="evidence" value="ECO:0007669"/>
    <property type="project" value="TreeGrafter"/>
</dbReference>
<feature type="compositionally biased region" description="Acidic residues" evidence="6">
    <location>
        <begin position="294"/>
        <end position="316"/>
    </location>
</feature>
<dbReference type="GO" id="GO:0071218">
    <property type="term" value="P:cellular response to misfolded protein"/>
    <property type="evidence" value="ECO:0007669"/>
    <property type="project" value="TreeGrafter"/>
</dbReference>
<organism evidence="8">
    <name type="scientific">viral metagenome</name>
    <dbReference type="NCBI Taxonomy" id="1070528"/>
    <lineage>
        <taxon>unclassified sequences</taxon>
        <taxon>metagenomes</taxon>
        <taxon>organismal metagenomes</taxon>
    </lineage>
</organism>
<reference evidence="8" key="1">
    <citation type="journal article" date="2020" name="Nature">
        <title>Giant virus diversity and host interactions through global metagenomics.</title>
        <authorList>
            <person name="Schulz F."/>
            <person name="Roux S."/>
            <person name="Paez-Espino D."/>
            <person name="Jungbluth S."/>
            <person name="Walsh D.A."/>
            <person name="Denef V.J."/>
            <person name="McMahon K.D."/>
            <person name="Konstantinidis K.T."/>
            <person name="Eloe-Fadrosh E.A."/>
            <person name="Kyrpides N.C."/>
            <person name="Woyke T."/>
        </authorList>
    </citation>
    <scope>NUCLEOTIDE SEQUENCE</scope>
    <source>
        <strain evidence="8">GVMAG-M-3300023179-62</strain>
    </source>
</reference>
<evidence type="ECO:0000256" key="1">
    <source>
        <dbReference type="ARBA" id="ARBA00000900"/>
    </source>
</evidence>
<dbReference type="PANTHER" id="PTHR46803:SF2">
    <property type="entry name" value="E3 UBIQUITIN-PROTEIN LIGASE CHIP"/>
    <property type="match status" value="1"/>
</dbReference>
<comment type="catalytic activity">
    <reaction evidence="1">
        <text>S-ubiquitinyl-[E2 ubiquitin-conjugating enzyme]-L-cysteine + [acceptor protein]-L-lysine = [E2 ubiquitin-conjugating enzyme]-L-cysteine + N(6)-ubiquitinyl-[acceptor protein]-L-lysine.</text>
        <dbReference type="EC" id="2.3.2.27"/>
    </reaction>
</comment>
<dbReference type="PANTHER" id="PTHR46803">
    <property type="entry name" value="E3 UBIQUITIN-PROTEIN LIGASE CHIP"/>
    <property type="match status" value="1"/>
</dbReference>
<dbReference type="GO" id="GO:0061630">
    <property type="term" value="F:ubiquitin protein ligase activity"/>
    <property type="evidence" value="ECO:0007669"/>
    <property type="project" value="UniProtKB-EC"/>
</dbReference>
<evidence type="ECO:0000256" key="4">
    <source>
        <dbReference type="ARBA" id="ARBA00022737"/>
    </source>
</evidence>
<dbReference type="Gene3D" id="3.30.40.10">
    <property type="entry name" value="Zinc/RING finger domain, C3HC4 (zinc finger)"/>
    <property type="match status" value="1"/>
</dbReference>
<dbReference type="EMBL" id="MN739859">
    <property type="protein sequence ID" value="QHT74860.1"/>
    <property type="molecule type" value="Genomic_DNA"/>
</dbReference>
<feature type="region of interest" description="Disordered" evidence="6">
    <location>
        <begin position="294"/>
        <end position="341"/>
    </location>
</feature>